<keyword evidence="2" id="KW-0479">Metal-binding</keyword>
<evidence type="ECO:0000313" key="5">
    <source>
        <dbReference type="EMBL" id="GGH84337.1"/>
    </source>
</evidence>
<dbReference type="Gene3D" id="3.40.630.10">
    <property type="entry name" value="Zn peptidases"/>
    <property type="match status" value="1"/>
</dbReference>
<accession>A0ABQ2A2Y4</accession>
<keyword evidence="6" id="KW-1185">Reference proteome</keyword>
<dbReference type="NCBIfam" id="NF005914">
    <property type="entry name" value="PRK07907.1"/>
    <property type="match status" value="1"/>
</dbReference>
<evidence type="ECO:0000256" key="3">
    <source>
        <dbReference type="ARBA" id="ARBA00022801"/>
    </source>
</evidence>
<dbReference type="InterPro" id="IPR011650">
    <property type="entry name" value="Peptidase_M20_dimer"/>
</dbReference>
<dbReference type="PANTHER" id="PTHR43270">
    <property type="entry name" value="BETA-ALA-HIS DIPEPTIDASE"/>
    <property type="match status" value="1"/>
</dbReference>
<dbReference type="NCBIfam" id="NF006579">
    <property type="entry name" value="PRK09104.1"/>
    <property type="match status" value="1"/>
</dbReference>
<dbReference type="CDD" id="cd05680">
    <property type="entry name" value="M20_dipept_like"/>
    <property type="match status" value="1"/>
</dbReference>
<sequence length="462" mass="50732">MYKEAYFYLMNNYTTYFQQNRDKHLGELKEWLSIPSISALSAHKEDVLRAAQWLKDALVRAGLENVTLHETAGHPILTADHLHAEGAPTLLIYGHYDVQPVDPLNLWDTPPFEPNERDGKLYARGATDDKGQVFLHVKALEAILAQEGKLPVNVKLCIEGEEEVSSPNLVEFLDANATALAADAVLISDTSLLERGKPAISTGLRGLCSLEIALNTANTDLHSGSFGGGVPNALHAIVSLLNSLHDEKTGRVLVEGFYDDVLPLTDELRGELVKMQYDEEKLRSDLGLEALFGEEGYSFLECTGVRPTLELNGVYGGFQGEGTKTVIPKEAHAKITCRLVANQDPQDILNKIERHLHAHTPVGAKLTLVPGEKAFAFNIDPTHPFLQKAADAYEAVYGTRALFTKDGGSIPIIEAFSRVLEAPVVLMGFGLPDENLHAPNEHFNLENFDKGLLTLVHYLKSV</sequence>
<reference evidence="6" key="1">
    <citation type="journal article" date="2019" name="Int. J. Syst. Evol. Microbiol.">
        <title>The Global Catalogue of Microorganisms (GCM) 10K type strain sequencing project: providing services to taxonomists for standard genome sequencing and annotation.</title>
        <authorList>
            <consortium name="The Broad Institute Genomics Platform"/>
            <consortium name="The Broad Institute Genome Sequencing Center for Infectious Disease"/>
            <person name="Wu L."/>
            <person name="Ma J."/>
        </authorList>
    </citation>
    <scope>NUCLEOTIDE SEQUENCE [LARGE SCALE GENOMIC DNA]</scope>
    <source>
        <strain evidence="6">CCM 8702</strain>
    </source>
</reference>
<organism evidence="5 6">
    <name type="scientific">Saccharibacillus endophyticus</name>
    <dbReference type="NCBI Taxonomy" id="2060666"/>
    <lineage>
        <taxon>Bacteria</taxon>
        <taxon>Bacillati</taxon>
        <taxon>Bacillota</taxon>
        <taxon>Bacilli</taxon>
        <taxon>Bacillales</taxon>
        <taxon>Paenibacillaceae</taxon>
        <taxon>Saccharibacillus</taxon>
    </lineage>
</organism>
<dbReference type="Pfam" id="PF07687">
    <property type="entry name" value="M20_dimer"/>
    <property type="match status" value="1"/>
</dbReference>
<protein>
    <submittedName>
        <fullName evidence="5">Peptidase M20</fullName>
    </submittedName>
</protein>
<dbReference type="Proteomes" id="UP000605427">
    <property type="component" value="Unassembled WGS sequence"/>
</dbReference>
<gene>
    <name evidence="5" type="ORF">GCM10007362_39160</name>
</gene>
<evidence type="ECO:0000313" key="6">
    <source>
        <dbReference type="Proteomes" id="UP000605427"/>
    </source>
</evidence>
<keyword evidence="3" id="KW-0378">Hydrolase</keyword>
<feature type="domain" description="Peptidase M20 dimerisation" evidence="4">
    <location>
        <begin position="202"/>
        <end position="361"/>
    </location>
</feature>
<evidence type="ECO:0000256" key="1">
    <source>
        <dbReference type="ARBA" id="ARBA00022670"/>
    </source>
</evidence>
<keyword evidence="1" id="KW-0645">Protease</keyword>
<name>A0ABQ2A2Y4_9BACL</name>
<comment type="caution">
    <text evidence="5">The sequence shown here is derived from an EMBL/GenBank/DDBJ whole genome shotgun (WGS) entry which is preliminary data.</text>
</comment>
<evidence type="ECO:0000259" key="4">
    <source>
        <dbReference type="Pfam" id="PF07687"/>
    </source>
</evidence>
<dbReference type="InterPro" id="IPR051458">
    <property type="entry name" value="Cyt/Met_Dipeptidase"/>
</dbReference>
<dbReference type="SUPFAM" id="SSF53187">
    <property type="entry name" value="Zn-dependent exopeptidases"/>
    <property type="match status" value="1"/>
</dbReference>
<dbReference type="Gene3D" id="3.30.70.360">
    <property type="match status" value="1"/>
</dbReference>
<evidence type="ECO:0000256" key="2">
    <source>
        <dbReference type="ARBA" id="ARBA00022723"/>
    </source>
</evidence>
<proteinExistence type="predicted"/>
<dbReference type="EMBL" id="BMDD01000005">
    <property type="protein sequence ID" value="GGH84337.1"/>
    <property type="molecule type" value="Genomic_DNA"/>
</dbReference>
<dbReference type="NCBIfam" id="NF006053">
    <property type="entry name" value="PRK08201.1"/>
    <property type="match status" value="1"/>
</dbReference>
<dbReference type="PANTHER" id="PTHR43270:SF12">
    <property type="entry name" value="SUCCINYL-DIAMINOPIMELATE DESUCCINYLASE"/>
    <property type="match status" value="1"/>
</dbReference>
<dbReference type="InterPro" id="IPR002933">
    <property type="entry name" value="Peptidase_M20"/>
</dbReference>
<dbReference type="Pfam" id="PF01546">
    <property type="entry name" value="Peptidase_M20"/>
    <property type="match status" value="1"/>
</dbReference>